<dbReference type="PROSITE" id="PS00107">
    <property type="entry name" value="PROTEIN_KINASE_ATP"/>
    <property type="match status" value="1"/>
</dbReference>
<dbReference type="Proteomes" id="UP001433268">
    <property type="component" value="Unassembled WGS sequence"/>
</dbReference>
<dbReference type="InterPro" id="IPR011009">
    <property type="entry name" value="Kinase-like_dom_sf"/>
</dbReference>
<dbReference type="InterPro" id="IPR017441">
    <property type="entry name" value="Protein_kinase_ATP_BS"/>
</dbReference>
<feature type="domain" description="Protein kinase" evidence="2">
    <location>
        <begin position="19"/>
        <end position="323"/>
    </location>
</feature>
<evidence type="ECO:0000259" key="2">
    <source>
        <dbReference type="PROSITE" id="PS50011"/>
    </source>
</evidence>
<proteinExistence type="predicted"/>
<organism evidence="3 4">
    <name type="scientific">Apiospora hydei</name>
    <dbReference type="NCBI Taxonomy" id="1337664"/>
    <lineage>
        <taxon>Eukaryota</taxon>
        <taxon>Fungi</taxon>
        <taxon>Dikarya</taxon>
        <taxon>Ascomycota</taxon>
        <taxon>Pezizomycotina</taxon>
        <taxon>Sordariomycetes</taxon>
        <taxon>Xylariomycetidae</taxon>
        <taxon>Amphisphaeriales</taxon>
        <taxon>Apiosporaceae</taxon>
        <taxon>Apiospora</taxon>
    </lineage>
</organism>
<keyword evidence="1" id="KW-0547">Nucleotide-binding</keyword>
<keyword evidence="4" id="KW-1185">Reference proteome</keyword>
<dbReference type="GeneID" id="92045817"/>
<evidence type="ECO:0000256" key="1">
    <source>
        <dbReference type="PROSITE-ProRule" id="PRU10141"/>
    </source>
</evidence>
<evidence type="ECO:0000313" key="3">
    <source>
        <dbReference type="EMBL" id="KAK8080624.1"/>
    </source>
</evidence>
<protein>
    <recommendedName>
        <fullName evidence="2">Protein kinase domain-containing protein</fullName>
    </recommendedName>
</protein>
<evidence type="ECO:0000313" key="4">
    <source>
        <dbReference type="Proteomes" id="UP001433268"/>
    </source>
</evidence>
<accession>A0ABR1WAV5</accession>
<keyword evidence="1" id="KW-0067">ATP-binding</keyword>
<sequence>MGSRFTNNIGLYFANDFRYKNEEQIGEGAFGCVFKIKDNQAADSTAQRFALKVPFSKDSPSGEDTWISEIGALDVSLFQFSKWPAAHIVNNIPIADDPLRRRPTGATLIASGWIYLEYLENGTFRQFVTRLRTLDRTVPNRLIWRITLCLVRMCIAVAWPNTYSSGTERIEEVERDNYAHIISNTDLHDENMMFSNLDTDGSLEHQLTPVLKMIDMGDCQRQRIIDFTAYPTIYQPFVCVGLRKSPNEVPLDTEIAHLAMMSDRDEVDLRVVARDVLTFVTTRTEAWYRAKYPREYNVDLKTDAAVRNLVNAVFFDADRTSTV</sequence>
<dbReference type="Gene3D" id="1.10.510.10">
    <property type="entry name" value="Transferase(Phosphotransferase) domain 1"/>
    <property type="match status" value="1"/>
</dbReference>
<dbReference type="SUPFAM" id="SSF56112">
    <property type="entry name" value="Protein kinase-like (PK-like)"/>
    <property type="match status" value="1"/>
</dbReference>
<gene>
    <name evidence="3" type="ORF">PG997_008442</name>
</gene>
<name>A0ABR1WAV5_9PEZI</name>
<comment type="caution">
    <text evidence="3">The sequence shown here is derived from an EMBL/GenBank/DDBJ whole genome shotgun (WGS) entry which is preliminary data.</text>
</comment>
<dbReference type="RefSeq" id="XP_066668099.1">
    <property type="nucleotide sequence ID" value="XM_066812757.1"/>
</dbReference>
<dbReference type="PROSITE" id="PS50011">
    <property type="entry name" value="PROTEIN_KINASE_DOM"/>
    <property type="match status" value="1"/>
</dbReference>
<reference evidence="3 4" key="1">
    <citation type="submission" date="2023-01" db="EMBL/GenBank/DDBJ databases">
        <title>Analysis of 21 Apiospora genomes using comparative genomics revels a genus with tremendous synthesis potential of carbohydrate active enzymes and secondary metabolites.</title>
        <authorList>
            <person name="Sorensen T."/>
        </authorList>
    </citation>
    <scope>NUCLEOTIDE SEQUENCE [LARGE SCALE GENOMIC DNA]</scope>
    <source>
        <strain evidence="3 4">CBS 114990</strain>
    </source>
</reference>
<feature type="binding site" evidence="1">
    <location>
        <position position="52"/>
    </location>
    <ligand>
        <name>ATP</name>
        <dbReference type="ChEBI" id="CHEBI:30616"/>
    </ligand>
</feature>
<dbReference type="InterPro" id="IPR000719">
    <property type="entry name" value="Prot_kinase_dom"/>
</dbReference>
<dbReference type="EMBL" id="JAQQWN010000006">
    <property type="protein sequence ID" value="KAK8080624.1"/>
    <property type="molecule type" value="Genomic_DNA"/>
</dbReference>